<dbReference type="EMBL" id="CAJVPD010000009">
    <property type="protein sequence ID" value="CAG8221997.1"/>
    <property type="molecule type" value="Genomic_DNA"/>
</dbReference>
<evidence type="ECO:0000256" key="2">
    <source>
        <dbReference type="ARBA" id="ARBA00010928"/>
    </source>
</evidence>
<gene>
    <name evidence="8" type="ORF">PSALAMII_LOCUS93</name>
</gene>
<dbReference type="SUPFAM" id="SSF51735">
    <property type="entry name" value="NAD(P)-binding Rossmann-fold domains"/>
    <property type="match status" value="1"/>
</dbReference>
<keyword evidence="4" id="KW-0687">Ribonucleoprotein</keyword>
<name>A0A9W4I4M3_9EURO</name>
<accession>A0A9W4I4M3</accession>
<dbReference type="SMART" id="SM01393">
    <property type="entry name" value="Ribosomal_L32e"/>
    <property type="match status" value="1"/>
</dbReference>
<feature type="domain" description="GFO/IDH/MocA-like oxidoreductase" evidence="7">
    <location>
        <begin position="219"/>
        <end position="309"/>
    </location>
</feature>
<dbReference type="GO" id="GO:0000166">
    <property type="term" value="F:nucleotide binding"/>
    <property type="evidence" value="ECO:0007669"/>
    <property type="project" value="InterPro"/>
</dbReference>
<feature type="compositionally biased region" description="Polar residues" evidence="5">
    <location>
        <begin position="380"/>
        <end position="395"/>
    </location>
</feature>
<dbReference type="AlphaFoldDB" id="A0A9W4I4M3"/>
<organism evidence="8 9">
    <name type="scientific">Penicillium salamii</name>
    <dbReference type="NCBI Taxonomy" id="1612424"/>
    <lineage>
        <taxon>Eukaryota</taxon>
        <taxon>Fungi</taxon>
        <taxon>Dikarya</taxon>
        <taxon>Ascomycota</taxon>
        <taxon>Pezizomycotina</taxon>
        <taxon>Eurotiomycetes</taxon>
        <taxon>Eurotiomycetidae</taxon>
        <taxon>Eurotiales</taxon>
        <taxon>Aspergillaceae</taxon>
        <taxon>Penicillium</taxon>
    </lineage>
</organism>
<dbReference type="GO" id="GO:0006412">
    <property type="term" value="P:translation"/>
    <property type="evidence" value="ECO:0007669"/>
    <property type="project" value="InterPro"/>
</dbReference>
<dbReference type="Pfam" id="PF22725">
    <property type="entry name" value="GFO_IDH_MocA_C3"/>
    <property type="match status" value="1"/>
</dbReference>
<dbReference type="PANTHER" id="PTHR23413:SF1">
    <property type="entry name" value="RIBOSOMAL PROTEIN L32"/>
    <property type="match status" value="1"/>
</dbReference>
<dbReference type="InterPro" id="IPR001515">
    <property type="entry name" value="Ribosomal_eL32"/>
</dbReference>
<dbReference type="GO" id="GO:0022625">
    <property type="term" value="C:cytosolic large ribosomal subunit"/>
    <property type="evidence" value="ECO:0007669"/>
    <property type="project" value="TreeGrafter"/>
</dbReference>
<evidence type="ECO:0000259" key="7">
    <source>
        <dbReference type="Pfam" id="PF22725"/>
    </source>
</evidence>
<evidence type="ECO:0000259" key="6">
    <source>
        <dbReference type="Pfam" id="PF01408"/>
    </source>
</evidence>
<keyword evidence="3" id="KW-0689">Ribosomal protein</keyword>
<dbReference type="Pfam" id="PF01655">
    <property type="entry name" value="Ribosomal_L32e"/>
    <property type="match status" value="1"/>
</dbReference>
<dbReference type="GO" id="GO:0003735">
    <property type="term" value="F:structural constituent of ribosome"/>
    <property type="evidence" value="ECO:0007669"/>
    <property type="project" value="InterPro"/>
</dbReference>
<evidence type="ECO:0000256" key="3">
    <source>
        <dbReference type="ARBA" id="ARBA00022980"/>
    </source>
</evidence>
<feature type="domain" description="Gfo/Idh/MocA-like oxidoreductase N-terminal" evidence="6">
    <location>
        <begin position="4"/>
        <end position="146"/>
    </location>
</feature>
<comment type="caution">
    <text evidence="8">The sequence shown here is derived from an EMBL/GenBank/DDBJ whole genome shotgun (WGS) entry which is preliminary data.</text>
</comment>
<dbReference type="InterPro" id="IPR036351">
    <property type="entry name" value="Ribosomal_eL32_sf"/>
</dbReference>
<evidence type="ECO:0000313" key="8">
    <source>
        <dbReference type="EMBL" id="CAG8221997.1"/>
    </source>
</evidence>
<proteinExistence type="inferred from homology"/>
<dbReference type="Gene3D" id="3.40.50.720">
    <property type="entry name" value="NAD(P)-binding Rossmann-like Domain"/>
    <property type="match status" value="1"/>
</dbReference>
<dbReference type="CDD" id="cd00513">
    <property type="entry name" value="Ribosomal_L32_L32e"/>
    <property type="match status" value="1"/>
</dbReference>
<comment type="similarity">
    <text evidence="2">Belongs to the Gfo/Idh/MocA family.</text>
</comment>
<evidence type="ECO:0000313" key="9">
    <source>
        <dbReference type="Proteomes" id="UP001152592"/>
    </source>
</evidence>
<evidence type="ECO:0000256" key="5">
    <source>
        <dbReference type="SAM" id="MobiDB-lite"/>
    </source>
</evidence>
<dbReference type="SUPFAM" id="SSF52042">
    <property type="entry name" value="Ribosomal protein L32e"/>
    <property type="match status" value="1"/>
</dbReference>
<evidence type="ECO:0000256" key="1">
    <source>
        <dbReference type="ARBA" id="ARBA00008431"/>
    </source>
</evidence>
<dbReference type="InterPro" id="IPR036291">
    <property type="entry name" value="NAD(P)-bd_dom_sf"/>
</dbReference>
<sequence>MTVGVAIIGSGLFAQEQHLPAVQAATNFELKAIYSRSLKSAQDLASNTSGVDLYSEDSGSGKSYADILARSDIGAVIIAYVTLESLHNYTSSWENQSSSDLDISLPILVQPEFIKKALTAGKHVLSEKPIAKDVATAQELLQWYKSTIDTSKIFWAVGENFRYLTKFIFAAEQASKLGKVKNFRVNVHSLMNAENKYFRKFQPYELAQDRAILTVYLIETAWRKTPEYQGGFLLDGGVHMTAGLRLILGSERLSVLSAQSQLQQLSLPPVDTVDAVLKTESGATGVLSLSWGSSFSDQIFEVACEDGVVTLNFDDVTVNGTKHHIKFDGRGVAPEVAEFANSIIDGKAASRQSPEEALADLEILEQMLRSGEKDGERFSRLNSDSTTLERPARPSNTDKMVAAKKHIPIVKKRTNRFNRHQSDRFKCVGQSWRKPKGIDNAVRRRFKGQMAMPSIGYGSNKKTRHMMPSGHKAFLVHNTKDVELLLMHNRTYAAEIGHAVSSRKRVEIVEKAKALGVKVTNAKGRVTTEA</sequence>
<dbReference type="SUPFAM" id="SSF55347">
    <property type="entry name" value="Glyceraldehyde-3-phosphate dehydrogenase-like, C-terminal domain"/>
    <property type="match status" value="1"/>
</dbReference>
<dbReference type="Gene3D" id="3.30.360.10">
    <property type="entry name" value="Dihydrodipicolinate Reductase, domain 2"/>
    <property type="match status" value="1"/>
</dbReference>
<evidence type="ECO:0000256" key="4">
    <source>
        <dbReference type="ARBA" id="ARBA00023274"/>
    </source>
</evidence>
<protein>
    <submittedName>
        <fullName evidence="8">Uncharacterized protein</fullName>
    </submittedName>
</protein>
<dbReference type="Proteomes" id="UP001152592">
    <property type="component" value="Unassembled WGS sequence"/>
</dbReference>
<dbReference type="PANTHER" id="PTHR23413">
    <property type="entry name" value="60S RIBOSOMAL PROTEIN L32 AND DNA-DIRECTED RNA POLYMERASE II, SUBUNIT N"/>
    <property type="match status" value="1"/>
</dbReference>
<reference evidence="8" key="1">
    <citation type="submission" date="2021-07" db="EMBL/GenBank/DDBJ databases">
        <authorList>
            <person name="Branca A.L. A."/>
        </authorList>
    </citation>
    <scope>NUCLEOTIDE SEQUENCE</scope>
</reference>
<comment type="similarity">
    <text evidence="1">Belongs to the eukaryotic ribosomal protein eL32 family.</text>
</comment>
<dbReference type="InterPro" id="IPR000683">
    <property type="entry name" value="Gfo/Idh/MocA-like_OxRdtase_N"/>
</dbReference>
<dbReference type="OrthoDB" id="64915at2759"/>
<dbReference type="InterPro" id="IPR055170">
    <property type="entry name" value="GFO_IDH_MocA-like_dom"/>
</dbReference>
<dbReference type="Pfam" id="PF01408">
    <property type="entry name" value="GFO_IDH_MocA"/>
    <property type="match status" value="1"/>
</dbReference>
<feature type="region of interest" description="Disordered" evidence="5">
    <location>
        <begin position="372"/>
        <end position="395"/>
    </location>
</feature>